<comment type="caution">
    <text evidence="1">The sequence shown here is derived from an EMBL/GenBank/DDBJ whole genome shotgun (WGS) entry which is preliminary data.</text>
</comment>
<dbReference type="EMBL" id="LAZR01026460">
    <property type="protein sequence ID" value="KKL68666.1"/>
    <property type="molecule type" value="Genomic_DNA"/>
</dbReference>
<protein>
    <submittedName>
        <fullName evidence="1">Uncharacterized protein</fullName>
    </submittedName>
</protein>
<reference evidence="1" key="1">
    <citation type="journal article" date="2015" name="Nature">
        <title>Complex archaea that bridge the gap between prokaryotes and eukaryotes.</title>
        <authorList>
            <person name="Spang A."/>
            <person name="Saw J.H."/>
            <person name="Jorgensen S.L."/>
            <person name="Zaremba-Niedzwiedzka K."/>
            <person name="Martijn J."/>
            <person name="Lind A.E."/>
            <person name="van Eijk R."/>
            <person name="Schleper C."/>
            <person name="Guy L."/>
            <person name="Ettema T.J."/>
        </authorList>
    </citation>
    <scope>NUCLEOTIDE SEQUENCE</scope>
</reference>
<organism evidence="1">
    <name type="scientific">marine sediment metagenome</name>
    <dbReference type="NCBI Taxonomy" id="412755"/>
    <lineage>
        <taxon>unclassified sequences</taxon>
        <taxon>metagenomes</taxon>
        <taxon>ecological metagenomes</taxon>
    </lineage>
</organism>
<accession>A0A0F9EQV7</accession>
<proteinExistence type="predicted"/>
<gene>
    <name evidence="1" type="ORF">LCGC14_2122680</name>
</gene>
<name>A0A0F9EQV7_9ZZZZ</name>
<sequence>MNNEILVMAGIAAAQKWNIDPTRVNVKFVDSLEPFFVSSPQRFDMANPPSLTYSRTPVDKMIFQSDNGTRWRKDNIEFWLAWGPVTNTLAIYIRDTDNAT</sequence>
<dbReference type="AlphaFoldDB" id="A0A0F9EQV7"/>
<evidence type="ECO:0000313" key="1">
    <source>
        <dbReference type="EMBL" id="KKL68666.1"/>
    </source>
</evidence>